<gene>
    <name evidence="2" type="ORF">DC430_10000</name>
</gene>
<dbReference type="InterPro" id="IPR029063">
    <property type="entry name" value="SAM-dependent_MTases_sf"/>
</dbReference>
<evidence type="ECO:0000313" key="3">
    <source>
        <dbReference type="Proteomes" id="UP000244335"/>
    </source>
</evidence>
<dbReference type="AlphaFoldDB" id="A0AA92HA66"/>
<dbReference type="EMBL" id="QDFR01000002">
    <property type="protein sequence ID" value="PVE55499.1"/>
    <property type="molecule type" value="Genomic_DNA"/>
</dbReference>
<proteinExistence type="predicted"/>
<comment type="caution">
    <text evidence="2">The sequence shown here is derived from an EMBL/GenBank/DDBJ whole genome shotgun (WGS) entry which is preliminary data.</text>
</comment>
<dbReference type="Gene3D" id="3.40.50.150">
    <property type="entry name" value="Vaccinia Virus protein VP39"/>
    <property type="match status" value="1"/>
</dbReference>
<name>A0AA92HA66_RHIRH</name>
<sequence>MSGFDKEWLRLREPADRAARSSSLVKTVKTYIESHSQHVVMDIGCGTGSTFRTLSPLLADVDWRLLDYEAVLLDEAKRQIGPRDDVSFHCADLNTLDGSLLDNVAVVTASALFDLCSEDFCRRFVERLARKKIGLYAALNYDGVMEWSIKHPLDSAVVADFNAHQRTDKGFGPALGPDASDYLSGLCEDAGFTIETASSPWELGPESEALQVEFLAGLSTPIQEIGNIDPTEFKQWLDFRLSRVGVDGSRCIVGHTDFLALPNA</sequence>
<dbReference type="CDD" id="cd02440">
    <property type="entry name" value="AdoMet_MTases"/>
    <property type="match status" value="1"/>
</dbReference>
<dbReference type="RefSeq" id="WP_116493394.1">
    <property type="nucleotide sequence ID" value="NZ_QDFR01000002.1"/>
</dbReference>
<keyword evidence="2" id="KW-0489">Methyltransferase</keyword>
<dbReference type="GO" id="GO:0032259">
    <property type="term" value="P:methylation"/>
    <property type="evidence" value="ECO:0007669"/>
    <property type="project" value="UniProtKB-KW"/>
</dbReference>
<dbReference type="Pfam" id="PF13649">
    <property type="entry name" value="Methyltransf_25"/>
    <property type="match status" value="1"/>
</dbReference>
<feature type="domain" description="Methyltransferase" evidence="1">
    <location>
        <begin position="40"/>
        <end position="130"/>
    </location>
</feature>
<organism evidence="2 3">
    <name type="scientific">Rhizobium rhizogenes</name>
    <name type="common">Agrobacterium rhizogenes</name>
    <dbReference type="NCBI Taxonomy" id="359"/>
    <lineage>
        <taxon>Bacteria</taxon>
        <taxon>Pseudomonadati</taxon>
        <taxon>Pseudomonadota</taxon>
        <taxon>Alphaproteobacteria</taxon>
        <taxon>Hyphomicrobiales</taxon>
        <taxon>Rhizobiaceae</taxon>
        <taxon>Rhizobium/Agrobacterium group</taxon>
        <taxon>Rhizobium</taxon>
    </lineage>
</organism>
<evidence type="ECO:0000259" key="1">
    <source>
        <dbReference type="Pfam" id="PF13649"/>
    </source>
</evidence>
<keyword evidence="2" id="KW-0808">Transferase</keyword>
<protein>
    <submittedName>
        <fullName evidence="2">Methyltransferase type 11</fullName>
    </submittedName>
</protein>
<dbReference type="SUPFAM" id="SSF53335">
    <property type="entry name" value="S-adenosyl-L-methionine-dependent methyltransferases"/>
    <property type="match status" value="1"/>
</dbReference>
<reference evidence="2 3" key="1">
    <citation type="submission" date="2018-04" db="EMBL/GenBank/DDBJ databases">
        <authorList>
            <person name="Hagen T."/>
        </authorList>
    </citation>
    <scope>NUCLEOTIDE SEQUENCE [LARGE SCALE GENOMIC DNA]</scope>
    <source>
        <strain evidence="2 3">TPD7009</strain>
    </source>
</reference>
<evidence type="ECO:0000313" key="2">
    <source>
        <dbReference type="EMBL" id="PVE55499.1"/>
    </source>
</evidence>
<dbReference type="InterPro" id="IPR041698">
    <property type="entry name" value="Methyltransf_25"/>
</dbReference>
<dbReference type="GO" id="GO:0008168">
    <property type="term" value="F:methyltransferase activity"/>
    <property type="evidence" value="ECO:0007669"/>
    <property type="project" value="UniProtKB-KW"/>
</dbReference>
<accession>A0AA92HA66</accession>
<dbReference type="Proteomes" id="UP000244335">
    <property type="component" value="Unassembled WGS sequence"/>
</dbReference>